<protein>
    <recommendedName>
        <fullName evidence="6">Ribosomal RNA small subunit methyltransferase G</fullName>
        <ecNumber evidence="6">2.1.1.-</ecNumber>
    </recommendedName>
    <alternativeName>
        <fullName evidence="6">16S rRNA 7-methylguanosine methyltransferase</fullName>
        <shortName evidence="6">16S rRNA m7G methyltransferase</shortName>
    </alternativeName>
</protein>
<dbReference type="GO" id="GO:0005829">
    <property type="term" value="C:cytosol"/>
    <property type="evidence" value="ECO:0007669"/>
    <property type="project" value="TreeGrafter"/>
</dbReference>
<evidence type="ECO:0000256" key="1">
    <source>
        <dbReference type="ARBA" id="ARBA00022490"/>
    </source>
</evidence>
<keyword evidence="1 6" id="KW-0963">Cytoplasm</keyword>
<keyword evidence="3 6" id="KW-0489">Methyltransferase</keyword>
<dbReference type="PANTHER" id="PTHR31760:SF0">
    <property type="entry name" value="S-ADENOSYL-L-METHIONINE-DEPENDENT METHYLTRANSFERASES SUPERFAMILY PROTEIN"/>
    <property type="match status" value="1"/>
</dbReference>
<evidence type="ECO:0000256" key="4">
    <source>
        <dbReference type="ARBA" id="ARBA00022679"/>
    </source>
</evidence>
<keyword evidence="4 6" id="KW-0808">Transferase</keyword>
<reference evidence="7" key="1">
    <citation type="submission" date="2021-03" db="EMBL/GenBank/DDBJ databases">
        <title>Antimicrobial resistance genes in bacteria isolated from Japanese honey, and their potential for conferring macrolide and lincosamide resistance in the American foulbrood pathogen Paenibacillus larvae.</title>
        <authorList>
            <person name="Okamoto M."/>
            <person name="Kumagai M."/>
            <person name="Kanamori H."/>
            <person name="Takamatsu D."/>
        </authorList>
    </citation>
    <scope>NUCLEOTIDE SEQUENCE</scope>
    <source>
        <strain evidence="7">J2TS6</strain>
    </source>
</reference>
<dbReference type="EC" id="2.1.1.-" evidence="6"/>
<feature type="binding site" evidence="6">
    <location>
        <position position="149"/>
    </location>
    <ligand>
        <name>S-adenosyl-L-methionine</name>
        <dbReference type="ChEBI" id="CHEBI:59789"/>
    </ligand>
</feature>
<dbReference type="FunFam" id="3.40.50.150:FF:000041">
    <property type="entry name" value="Ribosomal RNA small subunit methyltransferase G"/>
    <property type="match status" value="1"/>
</dbReference>
<dbReference type="AlphaFoldDB" id="A0A919XH77"/>
<comment type="subcellular location">
    <subcellularLocation>
        <location evidence="6">Cytoplasm</location>
    </subcellularLocation>
</comment>
<dbReference type="InterPro" id="IPR029063">
    <property type="entry name" value="SAM-dependent_MTases_sf"/>
</dbReference>
<name>A0A919XH77_9BACL</name>
<evidence type="ECO:0000313" key="8">
    <source>
        <dbReference type="Proteomes" id="UP000679779"/>
    </source>
</evidence>
<evidence type="ECO:0000313" key="7">
    <source>
        <dbReference type="EMBL" id="GIO32777.1"/>
    </source>
</evidence>
<dbReference type="PANTHER" id="PTHR31760">
    <property type="entry name" value="S-ADENOSYL-L-METHIONINE-DEPENDENT METHYLTRANSFERASES SUPERFAMILY PROTEIN"/>
    <property type="match status" value="1"/>
</dbReference>
<keyword evidence="8" id="KW-1185">Reference proteome</keyword>
<sequence length="239" mass="27286">MDQIQEAFALRLQEKGIKVTPAQLDQFETYYKELVEWNEKMNLTGITEREQVYTKHFYDSISLAFYIDMNEIRTMADIGSGAGFPGIPLKICFPHLQLTIIDSLNKRINFLKHVVEQTGLEQVQLLHGRAEDWARKPEHRDHYDLVTARAVAKLTVLNEFCLPYAKVGGVFAAMKGSSPDEEIKEAPRSLKELKGKLRRVERFTLPVEESERHIVIIDKTAGTPGKYPRKAGTALKFPL</sequence>
<feature type="binding site" evidence="6">
    <location>
        <position position="79"/>
    </location>
    <ligand>
        <name>S-adenosyl-L-methionine</name>
        <dbReference type="ChEBI" id="CHEBI:59789"/>
    </ligand>
</feature>
<dbReference type="PIRSF" id="PIRSF003078">
    <property type="entry name" value="GidB"/>
    <property type="match status" value="1"/>
</dbReference>
<evidence type="ECO:0000256" key="3">
    <source>
        <dbReference type="ARBA" id="ARBA00022603"/>
    </source>
</evidence>
<dbReference type="Gene3D" id="3.40.50.150">
    <property type="entry name" value="Vaccinia Virus protein VP39"/>
    <property type="match status" value="1"/>
</dbReference>
<gene>
    <name evidence="6 7" type="primary">rsmG</name>
    <name evidence="7" type="ORF">J2TS6_39180</name>
</gene>
<feature type="binding site" evidence="6">
    <location>
        <begin position="130"/>
        <end position="131"/>
    </location>
    <ligand>
        <name>S-adenosyl-L-methionine</name>
        <dbReference type="ChEBI" id="CHEBI:59789"/>
    </ligand>
</feature>
<dbReference type="InterPro" id="IPR003682">
    <property type="entry name" value="rRNA_ssu_MeTfrase_G"/>
</dbReference>
<evidence type="ECO:0000256" key="6">
    <source>
        <dbReference type="HAMAP-Rule" id="MF_00074"/>
    </source>
</evidence>
<dbReference type="HAMAP" id="MF_00074">
    <property type="entry name" value="16SrRNA_methyltr_G"/>
    <property type="match status" value="1"/>
</dbReference>
<dbReference type="NCBIfam" id="TIGR00138">
    <property type="entry name" value="rsmG_gidB"/>
    <property type="match status" value="1"/>
</dbReference>
<dbReference type="SUPFAM" id="SSF53335">
    <property type="entry name" value="S-adenosyl-L-methionine-dependent methyltransferases"/>
    <property type="match status" value="1"/>
</dbReference>
<comment type="caution">
    <text evidence="6">Lacks conserved residue(s) required for the propagation of feature annotation.</text>
</comment>
<dbReference type="GO" id="GO:0070043">
    <property type="term" value="F:rRNA (guanine-N7-)-methyltransferase activity"/>
    <property type="evidence" value="ECO:0007669"/>
    <property type="project" value="UniProtKB-UniRule"/>
</dbReference>
<dbReference type="Proteomes" id="UP000679779">
    <property type="component" value="Unassembled WGS sequence"/>
</dbReference>
<comment type="caution">
    <text evidence="7">The sequence shown here is derived from an EMBL/GenBank/DDBJ whole genome shotgun (WGS) entry which is preliminary data.</text>
</comment>
<feature type="binding site" evidence="6">
    <location>
        <position position="84"/>
    </location>
    <ligand>
        <name>S-adenosyl-L-methionine</name>
        <dbReference type="ChEBI" id="CHEBI:59789"/>
    </ligand>
</feature>
<dbReference type="EMBL" id="BORQ01000005">
    <property type="protein sequence ID" value="GIO32777.1"/>
    <property type="molecule type" value="Genomic_DNA"/>
</dbReference>
<comment type="similarity">
    <text evidence="6">Belongs to the methyltransferase superfamily. RNA methyltransferase RsmG family.</text>
</comment>
<dbReference type="Pfam" id="PF02527">
    <property type="entry name" value="GidB"/>
    <property type="match status" value="1"/>
</dbReference>
<evidence type="ECO:0000256" key="5">
    <source>
        <dbReference type="ARBA" id="ARBA00022691"/>
    </source>
</evidence>
<organism evidence="7 8">
    <name type="scientific">Paenibacillus albilobatus</name>
    <dbReference type="NCBI Taxonomy" id="2716884"/>
    <lineage>
        <taxon>Bacteria</taxon>
        <taxon>Bacillati</taxon>
        <taxon>Bacillota</taxon>
        <taxon>Bacilli</taxon>
        <taxon>Bacillales</taxon>
        <taxon>Paenibacillaceae</taxon>
        <taxon>Paenibacillus</taxon>
    </lineage>
</organism>
<keyword evidence="2 6" id="KW-0698">rRNA processing</keyword>
<comment type="function">
    <text evidence="6">Specifically methylates the N7 position of guanine in position 535 of 16S rRNA.</text>
</comment>
<proteinExistence type="inferred from homology"/>
<accession>A0A919XH77</accession>
<evidence type="ECO:0000256" key="2">
    <source>
        <dbReference type="ARBA" id="ARBA00022552"/>
    </source>
</evidence>
<keyword evidence="5 6" id="KW-0949">S-adenosyl-L-methionine</keyword>
<dbReference type="RefSeq" id="WP_160043070.1">
    <property type="nucleotide sequence ID" value="NZ_BORQ01000005.1"/>
</dbReference>